<organism evidence="2 3">
    <name type="scientific">Actinoplanes nipponensis</name>
    <dbReference type="NCBI Taxonomy" id="135950"/>
    <lineage>
        <taxon>Bacteria</taxon>
        <taxon>Bacillati</taxon>
        <taxon>Actinomycetota</taxon>
        <taxon>Actinomycetes</taxon>
        <taxon>Micromonosporales</taxon>
        <taxon>Micromonosporaceae</taxon>
        <taxon>Actinoplanes</taxon>
    </lineage>
</organism>
<protein>
    <submittedName>
        <fullName evidence="2">Exporter of polyketide antibiotics</fullName>
    </submittedName>
</protein>
<proteinExistence type="predicted"/>
<reference evidence="2" key="1">
    <citation type="submission" date="2021-01" db="EMBL/GenBank/DDBJ databases">
        <title>Whole genome shotgun sequence of Actinoplanes nipponensis NBRC 14063.</title>
        <authorList>
            <person name="Komaki H."/>
            <person name="Tamura T."/>
        </authorList>
    </citation>
    <scope>NUCLEOTIDE SEQUENCE</scope>
    <source>
        <strain evidence="2">NBRC 14063</strain>
    </source>
</reference>
<feature type="transmembrane region" description="Helical" evidence="1">
    <location>
        <begin position="232"/>
        <end position="253"/>
    </location>
</feature>
<feature type="transmembrane region" description="Helical" evidence="1">
    <location>
        <begin position="423"/>
        <end position="447"/>
    </location>
</feature>
<dbReference type="EMBL" id="BOMQ01000088">
    <property type="protein sequence ID" value="GIE53684.1"/>
    <property type="molecule type" value="Genomic_DNA"/>
</dbReference>
<dbReference type="AlphaFoldDB" id="A0A919JMC4"/>
<feature type="transmembrane region" description="Helical" evidence="1">
    <location>
        <begin position="497"/>
        <end position="518"/>
    </location>
</feature>
<feature type="transmembrane region" description="Helical" evidence="1">
    <location>
        <begin position="186"/>
        <end position="205"/>
    </location>
</feature>
<gene>
    <name evidence="2" type="ORF">Ani05nite_72180</name>
</gene>
<feature type="transmembrane region" description="Helical" evidence="1">
    <location>
        <begin position="153"/>
        <end position="174"/>
    </location>
</feature>
<sequence length="525" mass="54351">MTGTGGLLRFLLRRERAGLPWWLLGATLLVLVQSLQSQKLYGSPEALERLRHTIGGNTAVIAMSGPTRLLGAIGGEVVFEIFAFAAIVVALMNMFLVGRHTRAEEETGRAELIRSARVGRPAPLTAALTLAAVANVAVGALIVAVAVGTGLPAAGSVLFGAAMTAVGLVFAALTAVAAQVFENVRAVYGAVALILGAAYVLRAAGDVGGGALSWLSPIGWGQRTFPYTGDRWWPLLLPLGLSVLLVAAASALLRRRDFGAGLVAARPGRARAARSLRNAYALSWRLQRASLLGWAVGLGLLGVAYGSIADSIEQYIRDNPEVAQFLPGGAADVVDAYLALTVGLSALIAAAYGVTSALRIRAEETSGRAEPLLATATSRLTWLAGQLSVALTGSALALLTFGLGEGAAYGLIISDAGQVPRMAAVALAYLPAVWLVVAVVVLVLGWLPRPSAALAWTGVGYCAVVALFADSFDLPGWSQRASPFAHTPRVPLADPALTPLLVILALTVACLAGGYAGLRRRDIGY</sequence>
<feature type="transmembrane region" description="Helical" evidence="1">
    <location>
        <begin position="77"/>
        <end position="97"/>
    </location>
</feature>
<feature type="transmembrane region" description="Helical" evidence="1">
    <location>
        <begin position="380"/>
        <end position="403"/>
    </location>
</feature>
<name>A0A919JMC4_9ACTN</name>
<keyword evidence="1" id="KW-1133">Transmembrane helix</keyword>
<keyword evidence="3" id="KW-1185">Reference proteome</keyword>
<accession>A0A919JMC4</accession>
<evidence type="ECO:0000313" key="3">
    <source>
        <dbReference type="Proteomes" id="UP000647172"/>
    </source>
</evidence>
<evidence type="ECO:0000256" key="1">
    <source>
        <dbReference type="SAM" id="Phobius"/>
    </source>
</evidence>
<comment type="caution">
    <text evidence="2">The sequence shown here is derived from an EMBL/GenBank/DDBJ whole genome shotgun (WGS) entry which is preliminary data.</text>
</comment>
<feature type="transmembrane region" description="Helical" evidence="1">
    <location>
        <begin position="336"/>
        <end position="360"/>
    </location>
</feature>
<keyword evidence="1" id="KW-0812">Transmembrane</keyword>
<feature type="transmembrane region" description="Helical" evidence="1">
    <location>
        <begin position="454"/>
        <end position="477"/>
    </location>
</feature>
<feature type="transmembrane region" description="Helical" evidence="1">
    <location>
        <begin position="124"/>
        <end position="147"/>
    </location>
</feature>
<keyword evidence="1" id="KW-0472">Membrane</keyword>
<evidence type="ECO:0000313" key="2">
    <source>
        <dbReference type="EMBL" id="GIE53684.1"/>
    </source>
</evidence>
<dbReference type="Proteomes" id="UP000647172">
    <property type="component" value="Unassembled WGS sequence"/>
</dbReference>
<feature type="transmembrane region" description="Helical" evidence="1">
    <location>
        <begin position="291"/>
        <end position="308"/>
    </location>
</feature>
<dbReference type="RefSeq" id="WP_203775913.1">
    <property type="nucleotide sequence ID" value="NZ_BOMQ01000088.1"/>
</dbReference>